<evidence type="ECO:0000313" key="3">
    <source>
        <dbReference type="Proteomes" id="UP000194450"/>
    </source>
</evidence>
<keyword evidence="1" id="KW-0472">Membrane</keyword>
<reference evidence="3" key="1">
    <citation type="submission" date="2017-04" db="EMBL/GenBank/DDBJ databases">
        <authorList>
            <person name="Varghese N."/>
            <person name="Submissions S."/>
        </authorList>
    </citation>
    <scope>NUCLEOTIDE SEQUENCE [LARGE SCALE GENOMIC DNA]</scope>
</reference>
<sequence length="80" mass="9362">MLLLIVHISVVALIALVFIKSKVWIPMLVTLILSFIYFRWMVSTSEPHGLLGVVFLIWPPIYTLLSGVLWFLFKRIRLMF</sequence>
<evidence type="ECO:0000313" key="2">
    <source>
        <dbReference type="EMBL" id="SMQ57988.1"/>
    </source>
</evidence>
<feature type="transmembrane region" description="Helical" evidence="1">
    <location>
        <begin position="12"/>
        <end position="38"/>
    </location>
</feature>
<organism evidence="2 3">
    <name type="scientific">Pseudidiomarina planktonica</name>
    <dbReference type="NCBI Taxonomy" id="1323738"/>
    <lineage>
        <taxon>Bacteria</taxon>
        <taxon>Pseudomonadati</taxon>
        <taxon>Pseudomonadota</taxon>
        <taxon>Gammaproteobacteria</taxon>
        <taxon>Alteromonadales</taxon>
        <taxon>Idiomarinaceae</taxon>
        <taxon>Pseudidiomarina</taxon>
    </lineage>
</organism>
<keyword evidence="3" id="KW-1185">Reference proteome</keyword>
<keyword evidence="1" id="KW-0812">Transmembrane</keyword>
<dbReference type="EMBL" id="FXWH01000001">
    <property type="protein sequence ID" value="SMQ57988.1"/>
    <property type="molecule type" value="Genomic_DNA"/>
</dbReference>
<dbReference type="AlphaFoldDB" id="A0A1Y6E5F8"/>
<proteinExistence type="predicted"/>
<protein>
    <submittedName>
        <fullName evidence="2">Uncharacterized protein</fullName>
    </submittedName>
</protein>
<dbReference type="Proteomes" id="UP000194450">
    <property type="component" value="Unassembled WGS sequence"/>
</dbReference>
<feature type="transmembrane region" description="Helical" evidence="1">
    <location>
        <begin position="50"/>
        <end position="73"/>
    </location>
</feature>
<name>A0A1Y6E5F8_9GAMM</name>
<keyword evidence="1" id="KW-1133">Transmembrane helix</keyword>
<evidence type="ECO:0000256" key="1">
    <source>
        <dbReference type="SAM" id="Phobius"/>
    </source>
</evidence>
<accession>A0A1Y6E5F8</accession>
<gene>
    <name evidence="2" type="ORF">SAMN06297229_0040</name>
</gene>